<feature type="compositionally biased region" description="Acidic residues" evidence="1">
    <location>
        <begin position="109"/>
        <end position="131"/>
    </location>
</feature>
<evidence type="ECO:0000313" key="3">
    <source>
        <dbReference type="Proteomes" id="UP000322144"/>
    </source>
</evidence>
<organism evidence="2 3">
    <name type="scientific">Pseudomonas phage vB_PaeM_PS119XW</name>
    <dbReference type="NCBI Taxonomy" id="2601632"/>
    <lineage>
        <taxon>Viruses</taxon>
        <taxon>Duplodnaviria</taxon>
        <taxon>Heunggongvirae</taxon>
        <taxon>Uroviricota</taxon>
        <taxon>Caudoviricetes</taxon>
        <taxon>Chimalliviridae</taxon>
        <taxon>Pawinskivirus</taxon>
        <taxon>Pawinskivirus PS119XW</taxon>
    </lineage>
</organism>
<accession>A0A5C1K8Z0</accession>
<feature type="region of interest" description="Disordered" evidence="1">
    <location>
        <begin position="93"/>
        <end position="134"/>
    </location>
</feature>
<dbReference type="EMBL" id="MN103543">
    <property type="protein sequence ID" value="QEM41814.1"/>
    <property type="molecule type" value="Genomic_DNA"/>
</dbReference>
<protein>
    <submittedName>
        <fullName evidence="2">Uncharacterized protein</fullName>
    </submittedName>
</protein>
<feature type="compositionally biased region" description="Acidic residues" evidence="1">
    <location>
        <begin position="93"/>
        <end position="102"/>
    </location>
</feature>
<sequence length="476" mass="53125">MAKNRNRGFSIPTVAKPVEPVTPVIPETPQETPVEYGPLSFEELQAAFEGHDDNEVAALVSPVLAALHRDAFYDDDGRMLTCGEVVDKFDTDVESEAEAEDSGDPKGEEESDLEETTDLPPEGETEEELADPEPTPALVYLLREEATAAISEPEVVEEVKPLVDTPVSGWTKEELELYIKGELVEDVRYNVLKEAIVEHQRREATLDLAWNPQQCKEFLVSGIVPDKTSKGAWKSDITRFARKATQWTTQELESWALGEIRPEGSTSEPALAVELKERLMLVSKSNAPEDVILAYKAQTGQTTQTTHLTGTIPTAAAPKVDVEAVRIQLSYEGLTEVNQTYIEETLKKYKEICAPGKPLTPQTGVMAQKQLDNVIRYVINLEDPVGFKNGMEIIRKFITENRKSPGLFDDSHAFRFTDGLSVQGGVQESHIQILTLFFIFADENKEARTQYDVPSLVSLFPTKRQPLLLQYFQQVQ</sequence>
<evidence type="ECO:0000313" key="2">
    <source>
        <dbReference type="EMBL" id="QEM41814.1"/>
    </source>
</evidence>
<name>A0A5C1K8Z0_9CAUD</name>
<evidence type="ECO:0000256" key="1">
    <source>
        <dbReference type="SAM" id="MobiDB-lite"/>
    </source>
</evidence>
<dbReference type="RefSeq" id="YP_010660825.1">
    <property type="nucleotide sequence ID" value="NC_070882.1"/>
</dbReference>
<dbReference type="KEGG" id="vg:77936835"/>
<proteinExistence type="predicted"/>
<dbReference type="Proteomes" id="UP000322144">
    <property type="component" value="Segment"/>
</dbReference>
<dbReference type="GeneID" id="77936835"/>
<keyword evidence="3" id="KW-1185">Reference proteome</keyword>
<reference evidence="2 3" key="1">
    <citation type="submission" date="2019-06" db="EMBL/GenBank/DDBJ databases">
        <title>A distant relative of Phikzvirus genus phages from a therapeutic phage collection.</title>
        <authorList>
            <person name="Hejnowicz M.S."/>
            <person name="Dabrowski K."/>
            <person name="Gawor J."/>
            <person name="Weber-Dabrowska B."/>
            <person name="Gromadka R."/>
            <person name="Lobocka M.B."/>
        </authorList>
    </citation>
    <scope>NUCLEOTIDE SEQUENCE [LARGE SCALE GENOMIC DNA]</scope>
</reference>